<evidence type="ECO:0000313" key="1">
    <source>
        <dbReference type="EMBL" id="MBY4632512.1"/>
    </source>
</evidence>
<feature type="non-terminal residue" evidence="1">
    <location>
        <position position="1"/>
    </location>
</feature>
<organism evidence="1 2">
    <name type="scientific">Rhizobium croatiense</name>
    <dbReference type="NCBI Taxonomy" id="2867516"/>
    <lineage>
        <taxon>Bacteria</taxon>
        <taxon>Pseudomonadati</taxon>
        <taxon>Pseudomonadota</taxon>
        <taxon>Alphaproteobacteria</taxon>
        <taxon>Hyphomicrobiales</taxon>
        <taxon>Rhizobiaceae</taxon>
        <taxon>Rhizobium/Agrobacterium group</taxon>
        <taxon>Rhizobium</taxon>
    </lineage>
</organism>
<proteinExistence type="predicted"/>
<name>A0ABS7M5X2_9HYPH</name>
<dbReference type="EMBL" id="JAILYJ010000017">
    <property type="protein sequence ID" value="MBY4632512.1"/>
    <property type="molecule type" value="Genomic_DNA"/>
</dbReference>
<evidence type="ECO:0000313" key="2">
    <source>
        <dbReference type="Proteomes" id="UP000733858"/>
    </source>
</evidence>
<dbReference type="Proteomes" id="UP000733858">
    <property type="component" value="Unassembled WGS sequence"/>
</dbReference>
<sequence length="153" mass="17737">PASCSFSTAIICSSVNLCFFIRPSFDRPDSNQFWRKFAVAGQYQNDPELYEFEVLYADVIRKDVVTTPIRFDFDEAAFHEVIHPKSHFTIGQYKNCRIPVLTAMTPFRFVNFVLRAFYNSTFQEYCSEWKSSAPDFPQSATDLERADLHLAFS</sequence>
<comment type="caution">
    <text evidence="1">The sequence shown here is derived from an EMBL/GenBank/DDBJ whole genome shotgun (WGS) entry which is preliminary data.</text>
</comment>
<keyword evidence="2" id="KW-1185">Reference proteome</keyword>
<protein>
    <submittedName>
        <fullName evidence="1">DUF2290 domain-containing protein</fullName>
    </submittedName>
</protein>
<gene>
    <name evidence="1" type="ORF">K6M89_24850</name>
</gene>
<reference evidence="1 2" key="1">
    <citation type="submission" date="2021-08" db="EMBL/GenBank/DDBJ databases">
        <title>Rhizobium croatiense sp. nov. and Rhizobium redzepovicii sp. nov., two new species isolated from nodules of Phaseolus vulgaris in Croatia.</title>
        <authorList>
            <person name="Rajnovic I."/>
            <person name="Ramirez-Bahena M.H."/>
            <person name="Kajic S."/>
            <person name="Igual M.J."/>
            <person name="Peix A."/>
            <person name="Velazquez E."/>
            <person name="Sikora S."/>
        </authorList>
    </citation>
    <scope>NUCLEOTIDE SEQUENCE [LARGE SCALE GENOMIC DNA]</scope>
    <source>
        <strain evidence="1 2">13T</strain>
    </source>
</reference>
<accession>A0ABS7M5X2</accession>
<dbReference type="InterPro" id="IPR018742">
    <property type="entry name" value="DUF2290"/>
</dbReference>
<dbReference type="Pfam" id="PF10053">
    <property type="entry name" value="DUF2290"/>
    <property type="match status" value="1"/>
</dbReference>